<feature type="transmembrane region" description="Helical" evidence="6">
    <location>
        <begin position="431"/>
        <end position="451"/>
    </location>
</feature>
<evidence type="ECO:0000313" key="7">
    <source>
        <dbReference type="EMBL" id="QXJ27905.1"/>
    </source>
</evidence>
<gene>
    <name evidence="7" type="ORF">J5U23_00773</name>
</gene>
<evidence type="ECO:0000256" key="5">
    <source>
        <dbReference type="ARBA" id="ARBA00023136"/>
    </source>
</evidence>
<feature type="transmembrane region" description="Helical" evidence="6">
    <location>
        <begin position="39"/>
        <end position="63"/>
    </location>
</feature>
<evidence type="ECO:0000256" key="1">
    <source>
        <dbReference type="ARBA" id="ARBA00004651"/>
    </source>
</evidence>
<comment type="subcellular location">
    <subcellularLocation>
        <location evidence="1">Cell membrane</location>
        <topology evidence="1">Multi-pass membrane protein</topology>
    </subcellularLocation>
</comment>
<protein>
    <submittedName>
        <fullName evidence="7">Amino acid transporter</fullName>
    </submittedName>
</protein>
<dbReference type="AlphaFoldDB" id="A0A8F5BM98"/>
<feature type="transmembrane region" description="Helical" evidence="6">
    <location>
        <begin position="472"/>
        <end position="491"/>
    </location>
</feature>
<evidence type="ECO:0000256" key="2">
    <source>
        <dbReference type="ARBA" id="ARBA00022475"/>
    </source>
</evidence>
<dbReference type="GO" id="GO:0005886">
    <property type="term" value="C:plasma membrane"/>
    <property type="evidence" value="ECO:0007669"/>
    <property type="project" value="UniProtKB-SubCell"/>
</dbReference>
<dbReference type="PANTHER" id="PTHR42770">
    <property type="entry name" value="AMINO ACID TRANSPORTER-RELATED"/>
    <property type="match status" value="1"/>
</dbReference>
<organism evidence="7 8">
    <name type="scientific">Saccharolobus shibatae (strain ATCC 51178 / DSM 5389 / JCM 8931 / NBRC 15437 / B12)</name>
    <name type="common">Sulfolobus shibatae</name>
    <dbReference type="NCBI Taxonomy" id="523848"/>
    <lineage>
        <taxon>Archaea</taxon>
        <taxon>Thermoproteota</taxon>
        <taxon>Thermoprotei</taxon>
        <taxon>Sulfolobales</taxon>
        <taxon>Sulfolobaceae</taxon>
        <taxon>Saccharolobus</taxon>
    </lineage>
</organism>
<feature type="transmembrane region" description="Helical" evidence="6">
    <location>
        <begin position="111"/>
        <end position="134"/>
    </location>
</feature>
<keyword evidence="5 6" id="KW-0472">Membrane</keyword>
<keyword evidence="3 6" id="KW-0812">Transmembrane</keyword>
<feature type="transmembrane region" description="Helical" evidence="6">
    <location>
        <begin position="283"/>
        <end position="303"/>
    </location>
</feature>
<dbReference type="Pfam" id="PF13520">
    <property type="entry name" value="AA_permease_2"/>
    <property type="match status" value="1"/>
</dbReference>
<evidence type="ECO:0000313" key="8">
    <source>
        <dbReference type="Proteomes" id="UP000694018"/>
    </source>
</evidence>
<keyword evidence="4 6" id="KW-1133">Transmembrane helix</keyword>
<name>A0A8F5BM98_SACSH</name>
<dbReference type="InterPro" id="IPR002293">
    <property type="entry name" value="AA/rel_permease1"/>
</dbReference>
<dbReference type="Gene3D" id="1.20.1740.10">
    <property type="entry name" value="Amino acid/polyamine transporter I"/>
    <property type="match status" value="1"/>
</dbReference>
<dbReference type="GO" id="GO:0022857">
    <property type="term" value="F:transmembrane transporter activity"/>
    <property type="evidence" value="ECO:0007669"/>
    <property type="project" value="InterPro"/>
</dbReference>
<evidence type="ECO:0000256" key="4">
    <source>
        <dbReference type="ARBA" id="ARBA00022989"/>
    </source>
</evidence>
<evidence type="ECO:0000256" key="3">
    <source>
        <dbReference type="ARBA" id="ARBA00022692"/>
    </source>
</evidence>
<sequence length="545" mass="60700">MIVVRFLSTLYTTLFKMPDKNQSVFIRQSSGLVREVSPWASFFATFGLVTGGIPILIVSWLYLAPGANWTLSYLISLLPTLGMAFLFYIASISTPRSGGDYVFQARSSHSLVAFVNYWALWIAFALSLGLYSYLGAQWFAYLFSGLGLFYNDQALLNLGSFFTTTLGSVIVGIIILIMGAIVASIGKYGWSFVFVTGIISILSTIITFVALVLISPSQFSSALSSFTGVNNAYDEVISTATSNGLSFVSPLYGALLAIPVVWYYYVWYNLPASWSGEMKKVKYNSLLGIVVAVLFIGVYYILFTSLNLHAFGERFLTSWSYISANSLNSTVYNDLSTMGTFTPFFALLVNHNVFLYIIMWIAFWLPNFYSNPPLVVSLTRYLFAWAFDRIMPEKLADVNERFHIPLISTIITVIVGIIGVLLYAYVSSISIVDVTVIFEISYGIFALTTALSPFIKRNFFNRGVHIKNIGGIPIVSLIGFPVFGFLLYALYQTWGNPVLLPINFPTILSLVIIYASGIMIYVASYIINKQRGIQMNLIFEEIPPE</sequence>
<proteinExistence type="predicted"/>
<feature type="transmembrane region" description="Helical" evidence="6">
    <location>
        <begin position="69"/>
        <end position="90"/>
    </location>
</feature>
<evidence type="ECO:0000256" key="6">
    <source>
        <dbReference type="SAM" id="Phobius"/>
    </source>
</evidence>
<feature type="transmembrane region" description="Helical" evidence="6">
    <location>
        <begin position="402"/>
        <end position="425"/>
    </location>
</feature>
<feature type="transmembrane region" description="Helical" evidence="6">
    <location>
        <begin position="251"/>
        <end position="271"/>
    </location>
</feature>
<dbReference type="EMBL" id="CP077717">
    <property type="protein sequence ID" value="QXJ27905.1"/>
    <property type="molecule type" value="Genomic_DNA"/>
</dbReference>
<dbReference type="PANTHER" id="PTHR42770:SF7">
    <property type="entry name" value="MEMBRANE PROTEIN"/>
    <property type="match status" value="1"/>
</dbReference>
<accession>A0A8F5BM98</accession>
<feature type="transmembrane region" description="Helical" evidence="6">
    <location>
        <begin position="190"/>
        <end position="214"/>
    </location>
</feature>
<dbReference type="InterPro" id="IPR050367">
    <property type="entry name" value="APC_superfamily"/>
</dbReference>
<dbReference type="KEGG" id="sshi:J5U23_00773"/>
<feature type="transmembrane region" description="Helical" evidence="6">
    <location>
        <begin position="154"/>
        <end position="183"/>
    </location>
</feature>
<feature type="transmembrane region" description="Helical" evidence="6">
    <location>
        <begin position="344"/>
        <end position="365"/>
    </location>
</feature>
<keyword evidence="2" id="KW-1003">Cell membrane</keyword>
<dbReference type="Proteomes" id="UP000694018">
    <property type="component" value="Chromosome"/>
</dbReference>
<feature type="transmembrane region" description="Helical" evidence="6">
    <location>
        <begin position="503"/>
        <end position="527"/>
    </location>
</feature>
<dbReference type="PIRSF" id="PIRSF006060">
    <property type="entry name" value="AA_transporter"/>
    <property type="match status" value="1"/>
</dbReference>
<reference evidence="7" key="1">
    <citation type="journal article" date="2021" name="Environ. Microbiol.">
        <title>New insights into the diversity and evolution of the archaeal mobilome from three complete genomes of Saccharolobus shibatae.</title>
        <authorList>
            <person name="Medvedeva S."/>
            <person name="Brandt D."/>
            <person name="Cvirkaite-Krupovic V."/>
            <person name="Liu Y."/>
            <person name="Severinov K."/>
            <person name="Ishino S."/>
            <person name="Ishino Y."/>
            <person name="Prangishvili D."/>
            <person name="Kalinowski J."/>
            <person name="Krupovic M."/>
        </authorList>
    </citation>
    <scope>NUCLEOTIDE SEQUENCE</scope>
    <source>
        <strain evidence="7">B12</strain>
    </source>
</reference>